<dbReference type="KEGG" id="hav:AT03_03280"/>
<dbReference type="PANTHER" id="PTHR36849">
    <property type="entry name" value="CYTOPLASMIC PROTEIN-RELATED"/>
    <property type="match status" value="1"/>
</dbReference>
<organism evidence="1 2">
    <name type="scientific">Hafnia alvei FB1</name>
    <dbReference type="NCBI Taxonomy" id="1453496"/>
    <lineage>
        <taxon>Bacteria</taxon>
        <taxon>Pseudomonadati</taxon>
        <taxon>Pseudomonadota</taxon>
        <taxon>Gammaproteobacteria</taxon>
        <taxon>Enterobacterales</taxon>
        <taxon>Hafniaceae</taxon>
        <taxon>Hafnia</taxon>
    </lineage>
</organism>
<proteinExistence type="predicted"/>
<dbReference type="HOGENOM" id="CLU_137928_0_1_6"/>
<name>A0A097QYF2_HAFAL</name>
<dbReference type="PANTHER" id="PTHR36849:SF1">
    <property type="entry name" value="CYTOPLASMIC PROTEIN"/>
    <property type="match status" value="1"/>
</dbReference>
<reference evidence="1 2" key="1">
    <citation type="journal article" date="2014" name="Gut Pathog.">
        <title>Gene clusters of Hafnia alvei strain FB1 important in survival and pathogenesis: a draft genome perspective.</title>
        <authorList>
            <person name="Tan J.Y."/>
            <person name="Yin W.F."/>
            <person name="Chan K.G."/>
        </authorList>
    </citation>
    <scope>NUCLEOTIDE SEQUENCE [LARGE SCALE GENOMIC DNA]</scope>
    <source>
        <strain evidence="1 2">FB1</strain>
    </source>
</reference>
<sequence>MPATINIARVYDVHAPYPANTFLTDRLWPRGLSKVRLEGVQWLKAVAPSNELRHAFHEQRVSWQEFGERYRAELKDNQACEELVELLKRDESLTLLYGSRDEQHNQAIVLREYLLQQISA</sequence>
<dbReference type="eggNOG" id="COG3189">
    <property type="taxonomic scope" value="Bacteria"/>
</dbReference>
<evidence type="ECO:0000313" key="2">
    <source>
        <dbReference type="Proteomes" id="UP000029986"/>
    </source>
</evidence>
<dbReference type="InterPro" id="IPR052552">
    <property type="entry name" value="YeaO-like"/>
</dbReference>
<dbReference type="AlphaFoldDB" id="A0A097QYF2"/>
<dbReference type="RefSeq" id="WP_025798789.1">
    <property type="nucleotide sequence ID" value="NZ_CP009706.1"/>
</dbReference>
<dbReference type="EMBL" id="CP009706">
    <property type="protein sequence ID" value="AIU71508.1"/>
    <property type="molecule type" value="Genomic_DNA"/>
</dbReference>
<dbReference type="PATRIC" id="fig|1453496.5.peg.650"/>
<dbReference type="OrthoDB" id="9790745at2"/>
<evidence type="ECO:0000313" key="1">
    <source>
        <dbReference type="EMBL" id="AIU71508.1"/>
    </source>
</evidence>
<dbReference type="Pfam" id="PF22752">
    <property type="entry name" value="DUF488-N3i"/>
    <property type="match status" value="1"/>
</dbReference>
<accession>A0A097QYF2</accession>
<gene>
    <name evidence="1" type="ORF">AT03_03280</name>
</gene>
<keyword evidence="2" id="KW-1185">Reference proteome</keyword>
<protein>
    <submittedName>
        <fullName evidence="1">MarR family transcriptional regulator</fullName>
    </submittedName>
</protein>
<dbReference type="Proteomes" id="UP000029986">
    <property type="component" value="Chromosome"/>
</dbReference>